<evidence type="ECO:0000313" key="3">
    <source>
        <dbReference type="Proteomes" id="UP001499854"/>
    </source>
</evidence>
<feature type="compositionally biased region" description="Pro residues" evidence="1">
    <location>
        <begin position="49"/>
        <end position="59"/>
    </location>
</feature>
<feature type="region of interest" description="Disordered" evidence="1">
    <location>
        <begin position="38"/>
        <end position="59"/>
    </location>
</feature>
<keyword evidence="3" id="KW-1185">Reference proteome</keyword>
<dbReference type="EMBL" id="BAAAQM010000053">
    <property type="protein sequence ID" value="GAA1995144.1"/>
    <property type="molecule type" value="Genomic_DNA"/>
</dbReference>
<comment type="caution">
    <text evidence="2">The sequence shown here is derived from an EMBL/GenBank/DDBJ whole genome shotgun (WGS) entry which is preliminary data.</text>
</comment>
<dbReference type="Proteomes" id="UP001499854">
    <property type="component" value="Unassembled WGS sequence"/>
</dbReference>
<gene>
    <name evidence="2" type="ORF">GCM10009838_69730</name>
</gene>
<proteinExistence type="predicted"/>
<reference evidence="2 3" key="1">
    <citation type="journal article" date="2019" name="Int. J. Syst. Evol. Microbiol.">
        <title>The Global Catalogue of Microorganisms (GCM) 10K type strain sequencing project: providing services to taxonomists for standard genome sequencing and annotation.</title>
        <authorList>
            <consortium name="The Broad Institute Genomics Platform"/>
            <consortium name="The Broad Institute Genome Sequencing Center for Infectious Disease"/>
            <person name="Wu L."/>
            <person name="Ma J."/>
        </authorList>
    </citation>
    <scope>NUCLEOTIDE SEQUENCE [LARGE SCALE GENOMIC DNA]</scope>
    <source>
        <strain evidence="2 3">JCM 16013</strain>
    </source>
</reference>
<evidence type="ECO:0000256" key="1">
    <source>
        <dbReference type="SAM" id="MobiDB-lite"/>
    </source>
</evidence>
<accession>A0ABN2T152</accession>
<sequence>MQFAKPAVPLPNHHRARLSWFVLSPDIGMDCIEPLQPSPVHPPLELLPHPEPLPLPRDE</sequence>
<protein>
    <submittedName>
        <fullName evidence="2">Uncharacterized protein</fullName>
    </submittedName>
</protein>
<evidence type="ECO:0000313" key="2">
    <source>
        <dbReference type="EMBL" id="GAA1995144.1"/>
    </source>
</evidence>
<name>A0ABN2T152_9ACTN</name>
<organism evidence="2 3">
    <name type="scientific">Catenulispora subtropica</name>
    <dbReference type="NCBI Taxonomy" id="450798"/>
    <lineage>
        <taxon>Bacteria</taxon>
        <taxon>Bacillati</taxon>
        <taxon>Actinomycetota</taxon>
        <taxon>Actinomycetes</taxon>
        <taxon>Catenulisporales</taxon>
        <taxon>Catenulisporaceae</taxon>
        <taxon>Catenulispora</taxon>
    </lineage>
</organism>